<feature type="region of interest" description="Disordered" evidence="1">
    <location>
        <begin position="1"/>
        <end position="50"/>
    </location>
</feature>
<feature type="non-terminal residue" evidence="2">
    <location>
        <position position="50"/>
    </location>
</feature>
<gene>
    <name evidence="2" type="ORF">AVDCRST_MAG42-351</name>
</gene>
<feature type="non-terminal residue" evidence="2">
    <location>
        <position position="1"/>
    </location>
</feature>
<dbReference type="EMBL" id="CADCTA010000025">
    <property type="protein sequence ID" value="CAA9217779.1"/>
    <property type="molecule type" value="Genomic_DNA"/>
</dbReference>
<evidence type="ECO:0000256" key="1">
    <source>
        <dbReference type="SAM" id="MobiDB-lite"/>
    </source>
</evidence>
<accession>A0A6J4H8E5</accession>
<evidence type="ECO:0000313" key="2">
    <source>
        <dbReference type="EMBL" id="CAA9217779.1"/>
    </source>
</evidence>
<proteinExistence type="predicted"/>
<feature type="compositionally biased region" description="Basic and acidic residues" evidence="1">
    <location>
        <begin position="1"/>
        <end position="10"/>
    </location>
</feature>
<reference evidence="2" key="1">
    <citation type="submission" date="2020-02" db="EMBL/GenBank/DDBJ databases">
        <authorList>
            <person name="Meier V. D."/>
        </authorList>
    </citation>
    <scope>NUCLEOTIDE SEQUENCE</scope>
    <source>
        <strain evidence="2">AVDCRST_MAG42</strain>
    </source>
</reference>
<sequence length="50" mass="5697">CARNAGDRACRSAGSRARTRSPLWTSRRSDARRCRSGSPCMSRSARYHRR</sequence>
<dbReference type="AlphaFoldDB" id="A0A6J4H8E5"/>
<protein>
    <submittedName>
        <fullName evidence="2">Uncharacterized protein</fullName>
    </submittedName>
</protein>
<name>A0A6J4H8E5_9BACT</name>
<organism evidence="2">
    <name type="scientific">uncultured Chthoniobacterales bacterium</name>
    <dbReference type="NCBI Taxonomy" id="1836801"/>
    <lineage>
        <taxon>Bacteria</taxon>
        <taxon>Pseudomonadati</taxon>
        <taxon>Verrucomicrobiota</taxon>
        <taxon>Spartobacteria</taxon>
        <taxon>Chthoniobacterales</taxon>
        <taxon>environmental samples</taxon>
    </lineage>
</organism>